<dbReference type="CDD" id="cd00303">
    <property type="entry name" value="retropepsin_like"/>
    <property type="match status" value="1"/>
</dbReference>
<feature type="region of interest" description="Disordered" evidence="1">
    <location>
        <begin position="327"/>
        <end position="359"/>
    </location>
</feature>
<feature type="compositionally biased region" description="Basic and acidic residues" evidence="1">
    <location>
        <begin position="339"/>
        <end position="359"/>
    </location>
</feature>
<dbReference type="OMA" id="ARNIYVE"/>
<evidence type="ECO:0008006" key="4">
    <source>
        <dbReference type="Google" id="ProtNLM"/>
    </source>
</evidence>
<gene>
    <name evidence="2" type="ORF">BVC80_1675g22</name>
</gene>
<keyword evidence="3" id="KW-1185">Reference proteome</keyword>
<dbReference type="Gene3D" id="2.40.70.10">
    <property type="entry name" value="Acid Proteases"/>
    <property type="match status" value="1"/>
</dbReference>
<dbReference type="Proteomes" id="UP000195402">
    <property type="component" value="Unassembled WGS sequence"/>
</dbReference>
<dbReference type="InterPro" id="IPR021109">
    <property type="entry name" value="Peptidase_aspartic_dom_sf"/>
</dbReference>
<evidence type="ECO:0000313" key="3">
    <source>
        <dbReference type="Proteomes" id="UP000195402"/>
    </source>
</evidence>
<dbReference type="EMBL" id="MVGT01000542">
    <property type="protein sequence ID" value="OVA16369.1"/>
    <property type="molecule type" value="Genomic_DNA"/>
</dbReference>
<sequence length="377" mass="43211">MGKNADSLHPEHRDFPMVDTGITPEELVATVAQVRGIPAISFSDEDLPSKGANHNQALNITVGWNHLIIPLVLVDNGSGVNICTLKMARIMGLKDEDMALQEGTTRTVKGFDNGKKTVTGEFTTTIQIGWVWTEVHFLVMDIDANFNLLLGRPWLHQNNAIASTVHQKVKFPYKGRIIVIFGDKDEVQRRANQKGKNVAPVIEPVRVLHNYSEETVNILQEGPLLRERIPSRFDHRNHRVAYFLRKQRFFPGMGLGRYQQGRTQLVESKTVRPEGTYGLGYHPTEEEISRNQIEKRRKAQAKNRGEPYVPPSIDWSKQPRYPEWFVKKGHHTAKPPLQRRLDRSKEETEMRKPEKRELPDDTLLIGLSRLYIESYTE</sequence>
<dbReference type="PANTHER" id="PTHR33240:SF15">
    <property type="entry name" value="GAG-PRO-LIKE PROTEIN"/>
    <property type="match status" value="1"/>
</dbReference>
<evidence type="ECO:0000256" key="1">
    <source>
        <dbReference type="SAM" id="MobiDB-lite"/>
    </source>
</evidence>
<protein>
    <recommendedName>
        <fullName evidence="4">G-patch domain</fullName>
    </recommendedName>
</protein>
<evidence type="ECO:0000313" key="2">
    <source>
        <dbReference type="EMBL" id="OVA16369.1"/>
    </source>
</evidence>
<dbReference type="InParanoid" id="A0A200R0X3"/>
<proteinExistence type="predicted"/>
<comment type="caution">
    <text evidence="2">The sequence shown here is derived from an EMBL/GenBank/DDBJ whole genome shotgun (WGS) entry which is preliminary data.</text>
</comment>
<name>A0A200R0X3_MACCD</name>
<reference evidence="2 3" key="1">
    <citation type="journal article" date="2017" name="Mol. Plant">
        <title>The Genome of Medicinal Plant Macleaya cordata Provides New Insights into Benzylisoquinoline Alkaloids Metabolism.</title>
        <authorList>
            <person name="Liu X."/>
            <person name="Liu Y."/>
            <person name="Huang P."/>
            <person name="Ma Y."/>
            <person name="Qing Z."/>
            <person name="Tang Q."/>
            <person name="Cao H."/>
            <person name="Cheng P."/>
            <person name="Zheng Y."/>
            <person name="Yuan Z."/>
            <person name="Zhou Y."/>
            <person name="Liu J."/>
            <person name="Tang Z."/>
            <person name="Zhuo Y."/>
            <person name="Zhang Y."/>
            <person name="Yu L."/>
            <person name="Huang J."/>
            <person name="Yang P."/>
            <person name="Peng Q."/>
            <person name="Zhang J."/>
            <person name="Jiang W."/>
            <person name="Zhang Z."/>
            <person name="Lin K."/>
            <person name="Ro D.K."/>
            <person name="Chen X."/>
            <person name="Xiong X."/>
            <person name="Shang Y."/>
            <person name="Huang S."/>
            <person name="Zeng J."/>
        </authorList>
    </citation>
    <scope>NUCLEOTIDE SEQUENCE [LARGE SCALE GENOMIC DNA]</scope>
    <source>
        <strain evidence="3">cv. BLH2017</strain>
        <tissue evidence="2">Root</tissue>
    </source>
</reference>
<organism evidence="2 3">
    <name type="scientific">Macleaya cordata</name>
    <name type="common">Five-seeded plume-poppy</name>
    <name type="synonym">Bocconia cordata</name>
    <dbReference type="NCBI Taxonomy" id="56857"/>
    <lineage>
        <taxon>Eukaryota</taxon>
        <taxon>Viridiplantae</taxon>
        <taxon>Streptophyta</taxon>
        <taxon>Embryophyta</taxon>
        <taxon>Tracheophyta</taxon>
        <taxon>Spermatophyta</taxon>
        <taxon>Magnoliopsida</taxon>
        <taxon>Ranunculales</taxon>
        <taxon>Papaveraceae</taxon>
        <taxon>Papaveroideae</taxon>
        <taxon>Macleaya</taxon>
    </lineage>
</organism>
<accession>A0A200R0X3</accession>
<dbReference type="AlphaFoldDB" id="A0A200R0X3"/>
<dbReference type="PANTHER" id="PTHR33240">
    <property type="entry name" value="OS08G0508500 PROTEIN"/>
    <property type="match status" value="1"/>
</dbReference>
<dbReference type="OrthoDB" id="1724165at2759"/>